<protein>
    <submittedName>
        <fullName evidence="1">Uncharacterized protein</fullName>
    </submittedName>
</protein>
<evidence type="ECO:0000313" key="2">
    <source>
        <dbReference type="Proteomes" id="UP000800200"/>
    </source>
</evidence>
<proteinExistence type="predicted"/>
<keyword evidence="2" id="KW-1185">Reference proteome</keyword>
<reference evidence="1" key="1">
    <citation type="journal article" date="2020" name="Stud. Mycol.">
        <title>101 Dothideomycetes genomes: a test case for predicting lifestyles and emergence of pathogens.</title>
        <authorList>
            <person name="Haridas S."/>
            <person name="Albert R."/>
            <person name="Binder M."/>
            <person name="Bloem J."/>
            <person name="Labutti K."/>
            <person name="Salamov A."/>
            <person name="Andreopoulos B."/>
            <person name="Baker S."/>
            <person name="Barry K."/>
            <person name="Bills G."/>
            <person name="Bluhm B."/>
            <person name="Cannon C."/>
            <person name="Castanera R."/>
            <person name="Culley D."/>
            <person name="Daum C."/>
            <person name="Ezra D."/>
            <person name="Gonzalez J."/>
            <person name="Henrissat B."/>
            <person name="Kuo A."/>
            <person name="Liang C."/>
            <person name="Lipzen A."/>
            <person name="Lutzoni F."/>
            <person name="Magnuson J."/>
            <person name="Mondo S."/>
            <person name="Nolan M."/>
            <person name="Ohm R."/>
            <person name="Pangilinan J."/>
            <person name="Park H.-J."/>
            <person name="Ramirez L."/>
            <person name="Alfaro M."/>
            <person name="Sun H."/>
            <person name="Tritt A."/>
            <person name="Yoshinaga Y."/>
            <person name="Zwiers L.-H."/>
            <person name="Turgeon B."/>
            <person name="Goodwin S."/>
            <person name="Spatafora J."/>
            <person name="Crous P."/>
            <person name="Grigoriev I."/>
        </authorList>
    </citation>
    <scope>NUCLEOTIDE SEQUENCE</scope>
    <source>
        <strain evidence="1">CBS 207.26</strain>
    </source>
</reference>
<dbReference type="Proteomes" id="UP000800200">
    <property type="component" value="Unassembled WGS sequence"/>
</dbReference>
<dbReference type="EMBL" id="ML994617">
    <property type="protein sequence ID" value="KAF2191218.1"/>
    <property type="molecule type" value="Genomic_DNA"/>
</dbReference>
<organism evidence="1 2">
    <name type="scientific">Zopfia rhizophila CBS 207.26</name>
    <dbReference type="NCBI Taxonomy" id="1314779"/>
    <lineage>
        <taxon>Eukaryota</taxon>
        <taxon>Fungi</taxon>
        <taxon>Dikarya</taxon>
        <taxon>Ascomycota</taxon>
        <taxon>Pezizomycotina</taxon>
        <taxon>Dothideomycetes</taxon>
        <taxon>Dothideomycetes incertae sedis</taxon>
        <taxon>Zopfiaceae</taxon>
        <taxon>Zopfia</taxon>
    </lineage>
</organism>
<feature type="non-terminal residue" evidence="1">
    <location>
        <position position="1"/>
    </location>
</feature>
<name>A0A6A6EKD3_9PEZI</name>
<accession>A0A6A6EKD3</accession>
<dbReference type="AlphaFoldDB" id="A0A6A6EKD3"/>
<evidence type="ECO:0000313" key="1">
    <source>
        <dbReference type="EMBL" id="KAF2191218.1"/>
    </source>
</evidence>
<gene>
    <name evidence="1" type="ORF">K469DRAFT_558438</name>
</gene>
<sequence>YCKVPELKFYNNEHHVKVDDTRGLKPRKRPITDPTGEDYKRRLAEWKAQFPPNIDVKPKRNSIT</sequence>